<evidence type="ECO:0000313" key="3">
    <source>
        <dbReference type="Proteomes" id="UP000606172"/>
    </source>
</evidence>
<proteinExistence type="predicted"/>
<accession>A0A919RSJ3</accession>
<dbReference type="AlphaFoldDB" id="A0A919RSJ3"/>
<sequence>MSRLRTFGMVVVSAILVGVAGAPPASADPASADPGEVRQGVVDAAKSAPALDERSLARAQAEVVAAVKERRASTSARVVCYRAHVQDIGWQSVRCDGQVAGTTGQSRRLEALTVAVSIDVGGVCYQAHVQDIGWQSVRCNGQVAGTTGQSLRLEALAIAVSSGNICYRAHVQDIGWQSVRCNGQVAGTTGQSLRLEAISITV</sequence>
<organism evidence="2 3">
    <name type="scientific">Sinosporangium siamense</name>
    <dbReference type="NCBI Taxonomy" id="1367973"/>
    <lineage>
        <taxon>Bacteria</taxon>
        <taxon>Bacillati</taxon>
        <taxon>Actinomycetota</taxon>
        <taxon>Actinomycetes</taxon>
        <taxon>Streptosporangiales</taxon>
        <taxon>Streptosporangiaceae</taxon>
        <taxon>Sinosporangium</taxon>
    </lineage>
</organism>
<dbReference type="Pfam" id="PF07538">
    <property type="entry name" value="ChW"/>
    <property type="match status" value="3"/>
</dbReference>
<evidence type="ECO:0000256" key="1">
    <source>
        <dbReference type="SAM" id="SignalP"/>
    </source>
</evidence>
<name>A0A919RSJ3_9ACTN</name>
<feature type="chain" id="PRO_5036735077" description="Hydrophobic W protein" evidence="1">
    <location>
        <begin position="28"/>
        <end position="202"/>
    </location>
</feature>
<keyword evidence="3" id="KW-1185">Reference proteome</keyword>
<feature type="signal peptide" evidence="1">
    <location>
        <begin position="1"/>
        <end position="27"/>
    </location>
</feature>
<gene>
    <name evidence="2" type="ORF">Ssi02_77250</name>
</gene>
<reference evidence="2" key="1">
    <citation type="submission" date="2021-01" db="EMBL/GenBank/DDBJ databases">
        <title>Whole genome shotgun sequence of Sinosporangium siamense NBRC 109515.</title>
        <authorList>
            <person name="Komaki H."/>
            <person name="Tamura T."/>
        </authorList>
    </citation>
    <scope>NUCLEOTIDE SEQUENCE</scope>
    <source>
        <strain evidence="2">NBRC 109515</strain>
    </source>
</reference>
<dbReference type="Proteomes" id="UP000606172">
    <property type="component" value="Unassembled WGS sequence"/>
</dbReference>
<dbReference type="RefSeq" id="WP_204033727.1">
    <property type="nucleotide sequence ID" value="NZ_BOOW01000061.1"/>
</dbReference>
<evidence type="ECO:0000313" key="2">
    <source>
        <dbReference type="EMBL" id="GII97494.1"/>
    </source>
</evidence>
<keyword evidence="1" id="KW-0732">Signal</keyword>
<comment type="caution">
    <text evidence="2">The sequence shown here is derived from an EMBL/GenBank/DDBJ whole genome shotgun (WGS) entry which is preliminary data.</text>
</comment>
<evidence type="ECO:0008006" key="4">
    <source>
        <dbReference type="Google" id="ProtNLM"/>
    </source>
</evidence>
<dbReference type="SMART" id="SM00728">
    <property type="entry name" value="ChW"/>
    <property type="match status" value="3"/>
</dbReference>
<dbReference type="InterPro" id="IPR006637">
    <property type="entry name" value="ChW"/>
</dbReference>
<protein>
    <recommendedName>
        <fullName evidence="4">Hydrophobic W protein</fullName>
    </recommendedName>
</protein>
<dbReference type="EMBL" id="BOOW01000061">
    <property type="protein sequence ID" value="GII97494.1"/>
    <property type="molecule type" value="Genomic_DNA"/>
</dbReference>